<dbReference type="Gene3D" id="3.90.930.1">
    <property type="match status" value="1"/>
</dbReference>
<dbReference type="Proteomes" id="UP000010472">
    <property type="component" value="Chromosome"/>
</dbReference>
<dbReference type="AlphaFoldDB" id="K9VU18"/>
<evidence type="ECO:0000313" key="2">
    <source>
        <dbReference type="Proteomes" id="UP000010472"/>
    </source>
</evidence>
<sequence>MLIRIHDDKVDANAMCQYIYEGKPFQGITYKVALDGKIVDEAAYFYGLKWVLFRGWYPNGQLEYDRPMRNGGDEGLGKIWYPNGVLQKEFFSEFGVRIWTKEWDESGKLIKDWILPEDGSHPSYRYLQSVRSDYVDYEKPPELVEFEQDVAAYIVTHPSNLIYYEKDFLQEQNDLIIQL</sequence>
<evidence type="ECO:0000313" key="1">
    <source>
        <dbReference type="EMBL" id="AFZ11583.1"/>
    </source>
</evidence>
<dbReference type="InterPro" id="IPR011652">
    <property type="entry name" value="MORN_2"/>
</dbReference>
<dbReference type="OrthoDB" id="517576at2"/>
<name>K9VU18_9CYAN</name>
<reference evidence="1 2" key="1">
    <citation type="submission" date="2012-06" db="EMBL/GenBank/DDBJ databases">
        <title>Finished chromosome of genome of Crinalium epipsammum PCC 9333.</title>
        <authorList>
            <consortium name="US DOE Joint Genome Institute"/>
            <person name="Gugger M."/>
            <person name="Coursin T."/>
            <person name="Rippka R."/>
            <person name="Tandeau De Marsac N."/>
            <person name="Huntemann M."/>
            <person name="Wei C.-L."/>
            <person name="Han J."/>
            <person name="Detter J.C."/>
            <person name="Han C."/>
            <person name="Tapia R."/>
            <person name="Davenport K."/>
            <person name="Daligault H."/>
            <person name="Erkkila T."/>
            <person name="Gu W."/>
            <person name="Munk A.C.C."/>
            <person name="Teshima H."/>
            <person name="Xu Y."/>
            <person name="Chain P."/>
            <person name="Chen A."/>
            <person name="Krypides N."/>
            <person name="Mavromatis K."/>
            <person name="Markowitz V."/>
            <person name="Szeto E."/>
            <person name="Ivanova N."/>
            <person name="Mikhailova N."/>
            <person name="Ovchinnikova G."/>
            <person name="Pagani I."/>
            <person name="Pati A."/>
            <person name="Goodwin L."/>
            <person name="Peters L."/>
            <person name="Pitluck S."/>
            <person name="Woyke T."/>
            <person name="Kerfeld C."/>
        </authorList>
    </citation>
    <scope>NUCLEOTIDE SEQUENCE [LARGE SCALE GENOMIC DNA]</scope>
    <source>
        <strain evidence="1 2">PCC 9333</strain>
    </source>
</reference>
<proteinExistence type="predicted"/>
<dbReference type="HOGENOM" id="CLU_1501097_0_0_3"/>
<keyword evidence="2" id="KW-1185">Reference proteome</keyword>
<gene>
    <name evidence="1" type="ORF">Cri9333_0640</name>
</gene>
<organism evidence="1 2">
    <name type="scientific">Crinalium epipsammum PCC 9333</name>
    <dbReference type="NCBI Taxonomy" id="1173022"/>
    <lineage>
        <taxon>Bacteria</taxon>
        <taxon>Bacillati</taxon>
        <taxon>Cyanobacteriota</taxon>
        <taxon>Cyanophyceae</taxon>
        <taxon>Gomontiellales</taxon>
        <taxon>Gomontiellaceae</taxon>
        <taxon>Crinalium</taxon>
    </lineage>
</organism>
<dbReference type="EMBL" id="CP003620">
    <property type="protein sequence ID" value="AFZ11583.1"/>
    <property type="molecule type" value="Genomic_DNA"/>
</dbReference>
<accession>K9VU18</accession>
<dbReference type="KEGG" id="cep:Cri9333_0640"/>
<dbReference type="PATRIC" id="fig|1173022.3.peg.704"/>
<protein>
    <recommendedName>
        <fullName evidence="3">MORN variant repeat-containing protein</fullName>
    </recommendedName>
</protein>
<evidence type="ECO:0008006" key="3">
    <source>
        <dbReference type="Google" id="ProtNLM"/>
    </source>
</evidence>
<dbReference type="eggNOG" id="COG2849">
    <property type="taxonomic scope" value="Bacteria"/>
</dbReference>
<dbReference type="SUPFAM" id="SSF82185">
    <property type="entry name" value="Histone H3 K4-specific methyltransferase SET7/9 N-terminal domain"/>
    <property type="match status" value="1"/>
</dbReference>
<dbReference type="Pfam" id="PF07661">
    <property type="entry name" value="MORN_2"/>
    <property type="match status" value="2"/>
</dbReference>
<dbReference type="RefSeq" id="WP_015201717.1">
    <property type="nucleotide sequence ID" value="NC_019753.1"/>
</dbReference>